<dbReference type="AlphaFoldDB" id="A0A420FPE3"/>
<protein>
    <submittedName>
        <fullName evidence="1">Uncharacterized protein</fullName>
    </submittedName>
</protein>
<name>A0A420FPE3_9SPHI</name>
<sequence>MKKSICILINPSTRPPELTIRHEFIGKYQEFVLVDTNLDFLDHLALQLENMDKSVMIIDRIDELYRYVCHSRADIQDSIEFRFF</sequence>
<dbReference type="Proteomes" id="UP000286402">
    <property type="component" value="Unassembled WGS sequence"/>
</dbReference>
<evidence type="ECO:0000313" key="1">
    <source>
        <dbReference type="EMBL" id="RKF34796.1"/>
    </source>
</evidence>
<organism evidence="1 2">
    <name type="scientific">Sphingobacterium siyangense</name>
    <dbReference type="NCBI Taxonomy" id="459529"/>
    <lineage>
        <taxon>Bacteria</taxon>
        <taxon>Pseudomonadati</taxon>
        <taxon>Bacteroidota</taxon>
        <taxon>Sphingobacteriia</taxon>
        <taxon>Sphingobacteriales</taxon>
        <taxon>Sphingobacteriaceae</taxon>
        <taxon>Sphingobacterium</taxon>
    </lineage>
</organism>
<dbReference type="RefSeq" id="WP_120334591.1">
    <property type="nucleotide sequence ID" value="NZ_CP070350.1"/>
</dbReference>
<accession>A0A420FPE3</accession>
<gene>
    <name evidence="1" type="ORF">BCY89_07480</name>
</gene>
<evidence type="ECO:0000313" key="2">
    <source>
        <dbReference type="Proteomes" id="UP000286402"/>
    </source>
</evidence>
<keyword evidence="2" id="KW-1185">Reference proteome</keyword>
<dbReference type="EMBL" id="MCAQ01000023">
    <property type="protein sequence ID" value="RKF34796.1"/>
    <property type="molecule type" value="Genomic_DNA"/>
</dbReference>
<comment type="caution">
    <text evidence="1">The sequence shown here is derived from an EMBL/GenBank/DDBJ whole genome shotgun (WGS) entry which is preliminary data.</text>
</comment>
<reference evidence="1 2" key="1">
    <citation type="submission" date="2016-07" db="EMBL/GenBank/DDBJ databases">
        <title>Genome analysis of Sphingobacterium siyangense T12B17.</title>
        <authorList>
            <person name="Xu D."/>
            <person name="Su Y."/>
            <person name="Zheng S."/>
        </authorList>
    </citation>
    <scope>NUCLEOTIDE SEQUENCE [LARGE SCALE GENOMIC DNA]</scope>
    <source>
        <strain evidence="1 2">T12B17</strain>
    </source>
</reference>
<proteinExistence type="predicted"/>